<dbReference type="EMBL" id="UYRV01129441">
    <property type="protein sequence ID" value="VDN36540.1"/>
    <property type="molecule type" value="Genomic_DNA"/>
</dbReference>
<protein>
    <recommendedName>
        <fullName evidence="3">Reverse transcriptase domain-containing protein</fullName>
    </recommendedName>
</protein>
<proteinExistence type="predicted"/>
<dbReference type="InterPro" id="IPR043128">
    <property type="entry name" value="Rev_trsase/Diguanyl_cyclase"/>
</dbReference>
<name>A0A3P7N976_CYLGO</name>
<evidence type="ECO:0000313" key="2">
    <source>
        <dbReference type="Proteomes" id="UP000271889"/>
    </source>
</evidence>
<gene>
    <name evidence="1" type="ORF">CGOC_LOCUS13238</name>
</gene>
<dbReference type="AlphaFoldDB" id="A0A3P7N976"/>
<dbReference type="Proteomes" id="UP000271889">
    <property type="component" value="Unassembled WGS sequence"/>
</dbReference>
<evidence type="ECO:0000313" key="1">
    <source>
        <dbReference type="EMBL" id="VDN36540.1"/>
    </source>
</evidence>
<reference evidence="1 2" key="1">
    <citation type="submission" date="2018-11" db="EMBL/GenBank/DDBJ databases">
        <authorList>
            <consortium name="Pathogen Informatics"/>
        </authorList>
    </citation>
    <scope>NUCLEOTIDE SEQUENCE [LARGE SCALE GENOMIC DNA]</scope>
</reference>
<dbReference type="Gene3D" id="3.30.70.270">
    <property type="match status" value="1"/>
</dbReference>
<evidence type="ECO:0008006" key="3">
    <source>
        <dbReference type="Google" id="ProtNLM"/>
    </source>
</evidence>
<accession>A0A3P7N976</accession>
<keyword evidence="2" id="KW-1185">Reference proteome</keyword>
<feature type="non-terminal residue" evidence="1">
    <location>
        <position position="48"/>
    </location>
</feature>
<organism evidence="1 2">
    <name type="scientific">Cylicostephanus goldi</name>
    <name type="common">Nematode worm</name>
    <dbReference type="NCBI Taxonomy" id="71465"/>
    <lineage>
        <taxon>Eukaryota</taxon>
        <taxon>Metazoa</taxon>
        <taxon>Ecdysozoa</taxon>
        <taxon>Nematoda</taxon>
        <taxon>Chromadorea</taxon>
        <taxon>Rhabditida</taxon>
        <taxon>Rhabditina</taxon>
        <taxon>Rhabditomorpha</taxon>
        <taxon>Strongyloidea</taxon>
        <taxon>Strongylidae</taxon>
        <taxon>Cylicostephanus</taxon>
    </lineage>
</organism>
<dbReference type="OrthoDB" id="5855384at2759"/>
<sequence length="48" mass="5517">MSNVTADISGAVAYLDDVVVTGRSREEHYANIVKLFQRQDYGMRVRRE</sequence>